<evidence type="ECO:0000313" key="3">
    <source>
        <dbReference type="Proteomes" id="UP000683925"/>
    </source>
</evidence>
<keyword evidence="1" id="KW-0812">Transmembrane</keyword>
<keyword evidence="1" id="KW-0472">Membrane</keyword>
<keyword evidence="3" id="KW-1185">Reference proteome</keyword>
<feature type="transmembrane region" description="Helical" evidence="1">
    <location>
        <begin position="21"/>
        <end position="47"/>
    </location>
</feature>
<organism evidence="2 3">
    <name type="scientific">Paramecium octaurelia</name>
    <dbReference type="NCBI Taxonomy" id="43137"/>
    <lineage>
        <taxon>Eukaryota</taxon>
        <taxon>Sar</taxon>
        <taxon>Alveolata</taxon>
        <taxon>Ciliophora</taxon>
        <taxon>Intramacronucleata</taxon>
        <taxon>Oligohymenophorea</taxon>
        <taxon>Peniculida</taxon>
        <taxon>Parameciidae</taxon>
        <taxon>Paramecium</taxon>
    </lineage>
</organism>
<sequence>MLIFLIVQTLTRNTQFLTQTIFTWILTLHTTVTVIQIVSVLTSRALLIFLANQAIQRTLNDALSINKLIVI</sequence>
<gene>
    <name evidence="2" type="ORF">POCTA_138.1.T0720135</name>
</gene>
<protein>
    <submittedName>
        <fullName evidence="2">Uncharacterized protein</fullName>
    </submittedName>
</protein>
<evidence type="ECO:0000256" key="1">
    <source>
        <dbReference type="SAM" id="Phobius"/>
    </source>
</evidence>
<reference evidence="2" key="1">
    <citation type="submission" date="2021-01" db="EMBL/GenBank/DDBJ databases">
        <authorList>
            <consortium name="Genoscope - CEA"/>
            <person name="William W."/>
        </authorList>
    </citation>
    <scope>NUCLEOTIDE SEQUENCE</scope>
</reference>
<evidence type="ECO:0000313" key="2">
    <source>
        <dbReference type="EMBL" id="CAD8179126.1"/>
    </source>
</evidence>
<proteinExistence type="predicted"/>
<comment type="caution">
    <text evidence="2">The sequence shown here is derived from an EMBL/GenBank/DDBJ whole genome shotgun (WGS) entry which is preliminary data.</text>
</comment>
<dbReference type="Proteomes" id="UP000683925">
    <property type="component" value="Unassembled WGS sequence"/>
</dbReference>
<name>A0A8S1VY50_PAROT</name>
<dbReference type="EMBL" id="CAJJDP010000071">
    <property type="protein sequence ID" value="CAD8179126.1"/>
    <property type="molecule type" value="Genomic_DNA"/>
</dbReference>
<keyword evidence="1" id="KW-1133">Transmembrane helix</keyword>
<accession>A0A8S1VY50</accession>
<dbReference type="AlphaFoldDB" id="A0A8S1VY50"/>